<dbReference type="AlphaFoldDB" id="A0A7S4IRE9"/>
<dbReference type="GO" id="GO:0043565">
    <property type="term" value="F:sequence-specific DNA binding"/>
    <property type="evidence" value="ECO:0007669"/>
    <property type="project" value="InterPro"/>
</dbReference>
<evidence type="ECO:0000313" key="6">
    <source>
        <dbReference type="EMBL" id="CAE2237484.1"/>
    </source>
</evidence>
<dbReference type="InterPro" id="IPR036388">
    <property type="entry name" value="WH-like_DNA-bd_sf"/>
</dbReference>
<dbReference type="InterPro" id="IPR000232">
    <property type="entry name" value="HSF_DNA-bd"/>
</dbReference>
<keyword evidence="2" id="KW-0175">Coiled coil</keyword>
<evidence type="ECO:0000256" key="1">
    <source>
        <dbReference type="ARBA" id="ARBA00023125"/>
    </source>
</evidence>
<feature type="compositionally biased region" description="Basic and acidic residues" evidence="3">
    <location>
        <begin position="581"/>
        <end position="593"/>
    </location>
</feature>
<evidence type="ECO:0000259" key="4">
    <source>
        <dbReference type="Pfam" id="PF00447"/>
    </source>
</evidence>
<feature type="compositionally biased region" description="Basic and acidic residues" evidence="3">
    <location>
        <begin position="523"/>
        <end position="537"/>
    </location>
</feature>
<feature type="region of interest" description="Disordered" evidence="3">
    <location>
        <begin position="352"/>
        <end position="378"/>
    </location>
</feature>
<dbReference type="Pfam" id="PF00447">
    <property type="entry name" value="HSF_DNA-bind"/>
    <property type="match status" value="1"/>
</dbReference>
<evidence type="ECO:0000256" key="2">
    <source>
        <dbReference type="SAM" id="Coils"/>
    </source>
</evidence>
<feature type="domain" description="DUF6824" evidence="5">
    <location>
        <begin position="406"/>
        <end position="493"/>
    </location>
</feature>
<accession>A0A7S4IRE9</accession>
<gene>
    <name evidence="6" type="ORF">OAUR00152_LOCUS14445</name>
</gene>
<feature type="region of interest" description="Disordered" evidence="3">
    <location>
        <begin position="771"/>
        <end position="800"/>
    </location>
</feature>
<proteinExistence type="predicted"/>
<organism evidence="6">
    <name type="scientific">Odontella aurita</name>
    <dbReference type="NCBI Taxonomy" id="265563"/>
    <lineage>
        <taxon>Eukaryota</taxon>
        <taxon>Sar</taxon>
        <taxon>Stramenopiles</taxon>
        <taxon>Ochrophyta</taxon>
        <taxon>Bacillariophyta</taxon>
        <taxon>Mediophyceae</taxon>
        <taxon>Biddulphiophycidae</taxon>
        <taxon>Eupodiscales</taxon>
        <taxon>Odontellaceae</taxon>
        <taxon>Odontella</taxon>
    </lineage>
</organism>
<feature type="region of interest" description="Disordered" evidence="3">
    <location>
        <begin position="274"/>
        <end position="295"/>
    </location>
</feature>
<reference evidence="6" key="1">
    <citation type="submission" date="2021-01" db="EMBL/GenBank/DDBJ databases">
        <authorList>
            <person name="Corre E."/>
            <person name="Pelletier E."/>
            <person name="Niang G."/>
            <person name="Scheremetjew M."/>
            <person name="Finn R."/>
            <person name="Kale V."/>
            <person name="Holt S."/>
            <person name="Cochrane G."/>
            <person name="Meng A."/>
            <person name="Brown T."/>
            <person name="Cohen L."/>
        </authorList>
    </citation>
    <scope>NUCLEOTIDE SEQUENCE</scope>
    <source>
        <strain evidence="6">Isolate 1302-5</strain>
    </source>
</reference>
<feature type="region of interest" description="Disordered" evidence="3">
    <location>
        <begin position="499"/>
        <end position="601"/>
    </location>
</feature>
<sequence>MSDSSPTFSSDLDLLGDSFPYRVYQMIAHCHENDPDTAIFGEGNGFIIKNKKKLEEEYLKKYKVCQAKEKDGTPQFESFHRQCNKYGFKKSNKSKEILYRHRHNLFRQGSLHTLRDIKITCTSKKEEVLVDENKTIADYNEMRSQLVAVQKDVQQMKQKMDDQHKEVVGLLHFLTGMAHAPQGTSYFQLNACKRPRSEDTSSDDWSQSTSQACSMTDTATCSSSVTPSMGRDVSHQRVKYISQGDAAENTNDAISKPGICQLRKNSNPIVQENDAAKRSDASQISSLARKDGDTPQDLDCIDPWASDDELFDQFTLQRLIHDDESGSLLSNDTLGYDKTLVGVAPKSFPASLMSKKRRKKHRRSCGNSSSSFASSTSTLSTEGTIGYARSDRLRSSAYFITARNNDVLYGNGDFSHQSGNKRHAVLVSEKKSSYLCAIVDDKNDICLAIVQDIQHHGGLFLEQASGCVSGYSGKECWHELSLERAIQLTACALEEKMQDHPGAVGGSDDDSDEGQNGGGSDPGSDKRNKDAKRKGDDSTQEGSDMSGGKSTSIDRGHEGKGGTGPATALAVCTSSTTDSESQVRSKGENERSQDVTSTSRSTTIYIEPSIEAPIEPILSEPEIFRPISAISQGEHRFAEVLDEIHLEEGCRCVSFSHVSMRKYPMILGDHPVCSSGPPVTMAWRYQAEAPIGVDEYESRRPQRRKVWELILSSGHRKKVLTKEAGHTEWEIREAVRTVKEIKRQRQKSVRNLPFVRIQEAIQATERRFRRLGINKNRNEQPSSPTPKENRFTESTGNALDIRHRDSVTMIQSRAGFG</sequence>
<feature type="compositionally biased region" description="Low complexity" evidence="3">
    <location>
        <begin position="368"/>
        <end position="378"/>
    </location>
</feature>
<protein>
    <recommendedName>
        <fullName evidence="7">HSF-type DNA-binding domain-containing protein</fullName>
    </recommendedName>
</protein>
<feature type="compositionally biased region" description="Basic residues" evidence="3">
    <location>
        <begin position="354"/>
        <end position="364"/>
    </location>
</feature>
<feature type="coiled-coil region" evidence="2">
    <location>
        <begin position="139"/>
        <end position="166"/>
    </location>
</feature>
<dbReference type="GO" id="GO:0003700">
    <property type="term" value="F:DNA-binding transcription factor activity"/>
    <property type="evidence" value="ECO:0007669"/>
    <property type="project" value="InterPro"/>
</dbReference>
<dbReference type="Gene3D" id="1.10.10.10">
    <property type="entry name" value="Winged helix-like DNA-binding domain superfamily/Winged helix DNA-binding domain"/>
    <property type="match status" value="1"/>
</dbReference>
<evidence type="ECO:0000259" key="5">
    <source>
        <dbReference type="Pfam" id="PF20710"/>
    </source>
</evidence>
<evidence type="ECO:0008006" key="7">
    <source>
        <dbReference type="Google" id="ProtNLM"/>
    </source>
</evidence>
<dbReference type="Pfam" id="PF20710">
    <property type="entry name" value="DUF6824"/>
    <property type="match status" value="1"/>
</dbReference>
<dbReference type="EMBL" id="HBKQ01021307">
    <property type="protein sequence ID" value="CAE2237484.1"/>
    <property type="molecule type" value="Transcribed_RNA"/>
</dbReference>
<evidence type="ECO:0000256" key="3">
    <source>
        <dbReference type="SAM" id="MobiDB-lite"/>
    </source>
</evidence>
<name>A0A7S4IRE9_9STRA</name>
<keyword evidence="1" id="KW-0238">DNA-binding</keyword>
<dbReference type="InterPro" id="IPR049227">
    <property type="entry name" value="DUF6824"/>
</dbReference>
<feature type="domain" description="HSF-type DNA-binding" evidence="4">
    <location>
        <begin position="19"/>
        <end position="118"/>
    </location>
</feature>
<feature type="compositionally biased region" description="Polar residues" evidence="3">
    <location>
        <begin position="540"/>
        <end position="551"/>
    </location>
</feature>
<feature type="compositionally biased region" description="Polar residues" evidence="3">
    <location>
        <begin position="779"/>
        <end position="797"/>
    </location>
</feature>